<evidence type="ECO:0000313" key="2">
    <source>
        <dbReference type="Proteomes" id="UP000087171"/>
    </source>
</evidence>
<sequence>MNNSSAHSQSVEGTQSTQRNGRCGTCMAKLKRKYMIGKKLSIDLDPLTRLPSRINRKNFKGHVASLARSFVSILVDNWDDVDSDLKNQIWEAIKMKWDIPDSDFLKKKWISYAGERWRAFKTSLASRYLNGGNLSHKSPLEAYTYLDKDIWKAFVQKRQDPSFVEKRKKAQVIQSHNKYHHLMSRGGYELLTERLINEKIKQRQESFGNSILAPPSPPSRHEKWNRARQQPSGDYSSEDARVIAEKIVTQVVQVINGGGFIN</sequence>
<reference evidence="3" key="2">
    <citation type="submission" date="2025-08" db="UniProtKB">
        <authorList>
            <consortium name="RefSeq"/>
        </authorList>
    </citation>
    <scope>IDENTIFICATION</scope>
    <source>
        <tissue evidence="3">Etiolated seedlings</tissue>
    </source>
</reference>
<dbReference type="RefSeq" id="XP_027188668.1">
    <property type="nucleotide sequence ID" value="XM_027332867.1"/>
</dbReference>
<feature type="region of interest" description="Disordered" evidence="1">
    <location>
        <begin position="1"/>
        <end position="21"/>
    </location>
</feature>
<keyword evidence="2" id="KW-1185">Reference proteome</keyword>
<proteinExistence type="predicted"/>
<dbReference type="PANTHER" id="PTHR33018">
    <property type="entry name" value="OS10G0338966 PROTEIN-RELATED"/>
    <property type="match status" value="1"/>
</dbReference>
<feature type="region of interest" description="Disordered" evidence="1">
    <location>
        <begin position="206"/>
        <end position="238"/>
    </location>
</feature>
<organism evidence="2 3">
    <name type="scientific">Cicer arietinum</name>
    <name type="common">Chickpea</name>
    <name type="synonym">Garbanzo</name>
    <dbReference type="NCBI Taxonomy" id="3827"/>
    <lineage>
        <taxon>Eukaryota</taxon>
        <taxon>Viridiplantae</taxon>
        <taxon>Streptophyta</taxon>
        <taxon>Embryophyta</taxon>
        <taxon>Tracheophyta</taxon>
        <taxon>Spermatophyta</taxon>
        <taxon>Magnoliopsida</taxon>
        <taxon>eudicotyledons</taxon>
        <taxon>Gunneridae</taxon>
        <taxon>Pentapetalae</taxon>
        <taxon>rosids</taxon>
        <taxon>fabids</taxon>
        <taxon>Fabales</taxon>
        <taxon>Fabaceae</taxon>
        <taxon>Papilionoideae</taxon>
        <taxon>50 kb inversion clade</taxon>
        <taxon>NPAAA clade</taxon>
        <taxon>Hologalegina</taxon>
        <taxon>IRL clade</taxon>
        <taxon>Cicereae</taxon>
        <taxon>Cicer</taxon>
    </lineage>
</organism>
<evidence type="ECO:0000313" key="3">
    <source>
        <dbReference type="RefSeq" id="XP_027188668.1"/>
    </source>
</evidence>
<dbReference type="KEGG" id="cam:105851762"/>
<feature type="compositionally biased region" description="Polar residues" evidence="1">
    <location>
        <begin position="1"/>
        <end position="20"/>
    </location>
</feature>
<dbReference type="GeneID" id="105851762"/>
<gene>
    <name evidence="3" type="primary">LOC105851762</name>
</gene>
<dbReference type="OrthoDB" id="1731907at2759"/>
<name>A0A3Q7XNM9_CICAR</name>
<dbReference type="Proteomes" id="UP000087171">
    <property type="component" value="Chromosome Ca3"/>
</dbReference>
<evidence type="ECO:0000256" key="1">
    <source>
        <dbReference type="SAM" id="MobiDB-lite"/>
    </source>
</evidence>
<dbReference type="PANTHER" id="PTHR33018:SF34">
    <property type="entry name" value="OS02G0472350 PROTEIN"/>
    <property type="match status" value="1"/>
</dbReference>
<reference evidence="2" key="1">
    <citation type="journal article" date="2013" name="Nat. Biotechnol.">
        <title>Draft genome sequence of chickpea (Cicer arietinum) provides a resource for trait improvement.</title>
        <authorList>
            <person name="Varshney R.K."/>
            <person name="Song C."/>
            <person name="Saxena R.K."/>
            <person name="Azam S."/>
            <person name="Yu S."/>
            <person name="Sharpe A.G."/>
            <person name="Cannon S."/>
            <person name="Baek J."/>
            <person name="Rosen B.D."/>
            <person name="Tar'an B."/>
            <person name="Millan T."/>
            <person name="Zhang X."/>
            <person name="Ramsay L.D."/>
            <person name="Iwata A."/>
            <person name="Wang Y."/>
            <person name="Nelson W."/>
            <person name="Farmer A.D."/>
            <person name="Gaur P.M."/>
            <person name="Soderlund C."/>
            <person name="Penmetsa R.V."/>
            <person name="Xu C."/>
            <person name="Bharti A.K."/>
            <person name="He W."/>
            <person name="Winter P."/>
            <person name="Zhao S."/>
            <person name="Hane J.K."/>
            <person name="Carrasquilla-Garcia N."/>
            <person name="Condie J.A."/>
            <person name="Upadhyaya H.D."/>
            <person name="Luo M.C."/>
            <person name="Thudi M."/>
            <person name="Gowda C.L."/>
            <person name="Singh N.P."/>
            <person name="Lichtenzveig J."/>
            <person name="Gali K.K."/>
            <person name="Rubio J."/>
            <person name="Nadarajan N."/>
            <person name="Dolezel J."/>
            <person name="Bansal K.C."/>
            <person name="Xu X."/>
            <person name="Edwards D."/>
            <person name="Zhang G."/>
            <person name="Kahl G."/>
            <person name="Gil J."/>
            <person name="Singh K.B."/>
            <person name="Datta S.K."/>
            <person name="Jackson S.A."/>
            <person name="Wang J."/>
            <person name="Cook D.R."/>
        </authorList>
    </citation>
    <scope>NUCLEOTIDE SEQUENCE [LARGE SCALE GENOMIC DNA]</scope>
    <source>
        <strain evidence="2">cv. CDC Frontier</strain>
    </source>
</reference>
<accession>A0A3Q7XNM9</accession>
<protein>
    <submittedName>
        <fullName evidence="3">Uncharacterized protein LOC105851762</fullName>
    </submittedName>
</protein>
<dbReference type="AlphaFoldDB" id="A0A3Q7XNM9"/>